<proteinExistence type="inferred from homology"/>
<keyword evidence="15" id="KW-1185">Reference proteome</keyword>
<dbReference type="PANTHER" id="PTHR10102">
    <property type="entry name" value="DNA-DIRECTED RNA POLYMERASE, MITOCHONDRIAL"/>
    <property type="match status" value="1"/>
</dbReference>
<evidence type="ECO:0000256" key="1">
    <source>
        <dbReference type="ARBA" id="ARBA00004026"/>
    </source>
</evidence>
<keyword evidence="6 11" id="KW-0548">Nucleotidyltransferase</keyword>
<evidence type="ECO:0000256" key="3">
    <source>
        <dbReference type="ARBA" id="ARBA00009493"/>
    </source>
</evidence>
<dbReference type="Pfam" id="PF00940">
    <property type="entry name" value="RNA_pol"/>
    <property type="match status" value="1"/>
</dbReference>
<evidence type="ECO:0000256" key="5">
    <source>
        <dbReference type="ARBA" id="ARBA00022679"/>
    </source>
</evidence>
<dbReference type="EC" id="2.7.7.6" evidence="11"/>
<dbReference type="SUPFAM" id="SSF56672">
    <property type="entry name" value="DNA/RNA polymerases"/>
    <property type="match status" value="1"/>
</dbReference>
<comment type="catalytic activity">
    <reaction evidence="10 11">
        <text>RNA(n) + a ribonucleoside 5'-triphosphate = RNA(n+1) + diphosphate</text>
        <dbReference type="Rhea" id="RHEA:21248"/>
        <dbReference type="Rhea" id="RHEA-COMP:14527"/>
        <dbReference type="Rhea" id="RHEA-COMP:17342"/>
        <dbReference type="ChEBI" id="CHEBI:33019"/>
        <dbReference type="ChEBI" id="CHEBI:61557"/>
        <dbReference type="ChEBI" id="CHEBI:140395"/>
        <dbReference type="EC" id="2.7.7.6"/>
    </reaction>
</comment>
<dbReference type="InterPro" id="IPR002092">
    <property type="entry name" value="DNA-dir_Rpol_phage-type"/>
</dbReference>
<accession>A0A8E2E3V8</accession>
<comment type="similarity">
    <text evidence="3 11">Belongs to the phage and mitochondrial RNA polymerase family.</text>
</comment>
<evidence type="ECO:0000256" key="8">
    <source>
        <dbReference type="ARBA" id="ARBA00023128"/>
    </source>
</evidence>
<dbReference type="PROSITE" id="PS00900">
    <property type="entry name" value="RNA_POL_PHAGE_1"/>
    <property type="match status" value="1"/>
</dbReference>
<evidence type="ECO:0000256" key="10">
    <source>
        <dbReference type="ARBA" id="ARBA00048552"/>
    </source>
</evidence>
<keyword evidence="9 11" id="KW-0804">Transcription</keyword>
<dbReference type="Pfam" id="PF14700">
    <property type="entry name" value="RPOL_N"/>
    <property type="match status" value="1"/>
</dbReference>
<dbReference type="InterPro" id="IPR037159">
    <property type="entry name" value="RNA_POL_N_sf"/>
</dbReference>
<organism evidence="14 15">
    <name type="scientific">Lepidopterella palustris CBS 459.81</name>
    <dbReference type="NCBI Taxonomy" id="1314670"/>
    <lineage>
        <taxon>Eukaryota</taxon>
        <taxon>Fungi</taxon>
        <taxon>Dikarya</taxon>
        <taxon>Ascomycota</taxon>
        <taxon>Pezizomycotina</taxon>
        <taxon>Dothideomycetes</taxon>
        <taxon>Pleosporomycetidae</taxon>
        <taxon>Mytilinidiales</taxon>
        <taxon>Argynnaceae</taxon>
        <taxon>Lepidopterella</taxon>
    </lineage>
</organism>
<dbReference type="SMART" id="SM01311">
    <property type="entry name" value="RPOL_N"/>
    <property type="match status" value="1"/>
</dbReference>
<dbReference type="FunFam" id="1.10.287.280:FF:000001">
    <property type="entry name" value="DNA-directed RNA polymerase"/>
    <property type="match status" value="1"/>
</dbReference>
<evidence type="ECO:0000256" key="7">
    <source>
        <dbReference type="ARBA" id="ARBA00022946"/>
    </source>
</evidence>
<evidence type="ECO:0000256" key="6">
    <source>
        <dbReference type="ARBA" id="ARBA00022695"/>
    </source>
</evidence>
<dbReference type="InterPro" id="IPR046950">
    <property type="entry name" value="DNA-dir_Rpol_C_phage-type"/>
</dbReference>
<dbReference type="OrthoDB" id="276422at2759"/>
<evidence type="ECO:0000256" key="4">
    <source>
        <dbReference type="ARBA" id="ARBA00022478"/>
    </source>
</evidence>
<dbReference type="InterPro" id="IPR043502">
    <property type="entry name" value="DNA/RNA_pol_sf"/>
</dbReference>
<feature type="region of interest" description="Disordered" evidence="12">
    <location>
        <begin position="74"/>
        <end position="100"/>
    </location>
</feature>
<evidence type="ECO:0000256" key="12">
    <source>
        <dbReference type="SAM" id="MobiDB-lite"/>
    </source>
</evidence>
<evidence type="ECO:0000256" key="11">
    <source>
        <dbReference type="RuleBase" id="RU003805"/>
    </source>
</evidence>
<dbReference type="Gene3D" id="1.10.150.20">
    <property type="entry name" value="5' to 3' exonuclease, C-terminal subdomain"/>
    <property type="match status" value="1"/>
</dbReference>
<protein>
    <recommendedName>
        <fullName evidence="11">DNA-directed RNA polymerase</fullName>
        <ecNumber evidence="11">2.7.7.6</ecNumber>
    </recommendedName>
</protein>
<dbReference type="Gene3D" id="1.10.1320.10">
    <property type="entry name" value="DNA-directed RNA polymerase, N-terminal domain"/>
    <property type="match status" value="1"/>
</dbReference>
<dbReference type="FunFam" id="1.10.150.20:FF:000041">
    <property type="entry name" value="DNA-directed RNA polymerase"/>
    <property type="match status" value="1"/>
</dbReference>
<feature type="region of interest" description="Disordered" evidence="12">
    <location>
        <begin position="1398"/>
        <end position="1450"/>
    </location>
</feature>
<comment type="function">
    <text evidence="1 11">DNA-dependent RNA polymerase catalyzes the transcription of DNA into RNA using the four ribonucleoside triphosphates as substrates.</text>
</comment>
<dbReference type="GO" id="GO:0003899">
    <property type="term" value="F:DNA-directed RNA polymerase activity"/>
    <property type="evidence" value="ECO:0007669"/>
    <property type="project" value="UniProtKB-EC"/>
</dbReference>
<feature type="domain" description="DNA-directed RNA polymerase N-terminal" evidence="13">
    <location>
        <begin position="401"/>
        <end position="729"/>
    </location>
</feature>
<gene>
    <name evidence="14" type="ORF">K432DRAFT_133165</name>
</gene>
<dbReference type="PANTHER" id="PTHR10102:SF0">
    <property type="entry name" value="DNA-DIRECTED RNA POLYMERASE, MITOCHONDRIAL"/>
    <property type="match status" value="1"/>
</dbReference>
<dbReference type="PROSITE" id="PS00489">
    <property type="entry name" value="RNA_POL_PHAGE_2"/>
    <property type="match status" value="1"/>
</dbReference>
<comment type="subcellular location">
    <subcellularLocation>
        <location evidence="2">Mitochondrion</location>
    </subcellularLocation>
</comment>
<reference evidence="14 15" key="1">
    <citation type="journal article" date="2016" name="Nat. Commun.">
        <title>Ectomycorrhizal ecology is imprinted in the genome of the dominant symbiotic fungus Cenococcum geophilum.</title>
        <authorList>
            <consortium name="DOE Joint Genome Institute"/>
            <person name="Peter M."/>
            <person name="Kohler A."/>
            <person name="Ohm R.A."/>
            <person name="Kuo A."/>
            <person name="Krutzmann J."/>
            <person name="Morin E."/>
            <person name="Arend M."/>
            <person name="Barry K.W."/>
            <person name="Binder M."/>
            <person name="Choi C."/>
            <person name="Clum A."/>
            <person name="Copeland A."/>
            <person name="Grisel N."/>
            <person name="Haridas S."/>
            <person name="Kipfer T."/>
            <person name="LaButti K."/>
            <person name="Lindquist E."/>
            <person name="Lipzen A."/>
            <person name="Maire R."/>
            <person name="Meier B."/>
            <person name="Mihaltcheva S."/>
            <person name="Molinier V."/>
            <person name="Murat C."/>
            <person name="Poggeler S."/>
            <person name="Quandt C.A."/>
            <person name="Sperisen C."/>
            <person name="Tritt A."/>
            <person name="Tisserant E."/>
            <person name="Crous P.W."/>
            <person name="Henrissat B."/>
            <person name="Nehls U."/>
            <person name="Egli S."/>
            <person name="Spatafora J.W."/>
            <person name="Grigoriev I.V."/>
            <person name="Martin F.M."/>
        </authorList>
    </citation>
    <scope>NUCLEOTIDE SEQUENCE [LARGE SCALE GENOMIC DNA]</scope>
    <source>
        <strain evidence="14 15">CBS 459.81</strain>
    </source>
</reference>
<feature type="compositionally biased region" description="Basic and acidic residues" evidence="12">
    <location>
        <begin position="1400"/>
        <end position="1410"/>
    </location>
</feature>
<name>A0A8E2E3V8_9PEZI</name>
<dbReference type="Gene3D" id="1.10.287.280">
    <property type="match status" value="1"/>
</dbReference>
<evidence type="ECO:0000256" key="9">
    <source>
        <dbReference type="ARBA" id="ARBA00023163"/>
    </source>
</evidence>
<evidence type="ECO:0000256" key="2">
    <source>
        <dbReference type="ARBA" id="ARBA00004173"/>
    </source>
</evidence>
<keyword evidence="4 11" id="KW-0240">DNA-directed RNA polymerase</keyword>
<dbReference type="EMBL" id="KV745169">
    <property type="protein sequence ID" value="OCK76911.1"/>
    <property type="molecule type" value="Genomic_DNA"/>
</dbReference>
<dbReference type="GO" id="GO:0001018">
    <property type="term" value="F:mitochondrial promoter sequence-specific DNA binding"/>
    <property type="evidence" value="ECO:0007669"/>
    <property type="project" value="TreeGrafter"/>
</dbReference>
<evidence type="ECO:0000313" key="14">
    <source>
        <dbReference type="EMBL" id="OCK76911.1"/>
    </source>
</evidence>
<dbReference type="GO" id="GO:0006390">
    <property type="term" value="P:mitochondrial transcription"/>
    <property type="evidence" value="ECO:0007669"/>
    <property type="project" value="TreeGrafter"/>
</dbReference>
<dbReference type="InterPro" id="IPR029262">
    <property type="entry name" value="RPOL_N"/>
</dbReference>
<keyword evidence="5 11" id="KW-0808">Transferase</keyword>
<evidence type="ECO:0000259" key="13">
    <source>
        <dbReference type="SMART" id="SM01311"/>
    </source>
</evidence>
<evidence type="ECO:0000313" key="15">
    <source>
        <dbReference type="Proteomes" id="UP000250266"/>
    </source>
</evidence>
<keyword evidence="8" id="KW-0496">Mitochondrion</keyword>
<dbReference type="GO" id="GO:0034245">
    <property type="term" value="C:mitochondrial DNA-directed RNA polymerase complex"/>
    <property type="evidence" value="ECO:0007669"/>
    <property type="project" value="TreeGrafter"/>
</dbReference>
<sequence>MLWSGVERLPSATSRRSRPTWNRQNYLNIHSAMLVRAARRKIRRDASQRTPYFLEPLTLPWLCPAQMRWASNSTVSATQSSDSRRQKLPRTISPRTESRSLATSADFLPSQFDPPPFSAYTYTPSDRARPWTSDRIRPGTPGIFGWDPANPLIIRGSLSTAAPRLSMKFGIGGDPTELFQNLHACLRVGRFDRAAALVRRLTDIYRSDAPEVTEAHNLYLKAMLDALHRVPPEVTMAELQDWFTKEMYGRDVEPNVDTFVTMLRASLEFLEGSARDQSVRRYLDLAKSLGPEVFEAVNSSAEYSESEWDSLVRFQPDIFDEPPTIDEQPNIDFSTPGGRAIAIANGLIPDPALTVKPVPQKGLGLKTLNQALSAFDPVNPVPFPNQMEGSQEEKEKAFAYMRQLRLEESAVEAAIERWRHENEKLQKIGVHGILKSQPMESLMWQWYTKMLPLVEQELKEVKTVLANPIPANVSNNRHIYGPYLELLKPEKLAALSVMSILNDFASAHHFGGSTKLSVVTMTLGNLIETEHNLDVQSKQAPSNWGSKSFARRQLLGKLSRGRYNFNKPPLPKSIEPSDSMVLDKNGCLSFPLHVKTRLGAVLVELLLRSATVLVKREDPKTGQILSSVQPAFSHTSTFEKGKKIGRISLHYQLAEKLEKEPIKGVTGFRLPMVVEPKPWTGIRDGGYYRYPTDVVRGKTCDDAQRTYAISAIEKGDMKQVFAGLDVLGKTPWQINQDVFKVMLQAWNAGEGIGELVPEKLNLQYPPEPPQGAPAKQRMEWSAKMKAIECEIGGYHSKRCFQNFQLETARAYLKETFYYPHSMDFRGRAYPVPPILNHMGSDIARGLLRFAKGKELGIVGLQWLKVHLANLYGFDKASLKEREDFAMEHLSEIYDSATNPLSGNRWWLGAEDPWQCLACCMELRNALDSPDPSRYVSQLPVHQDGTCNGLQHYAALGGDKAGASQVNLEPADRPQDIYTGVAELVRADCAKDAKDGVAAAVLLDGKITRKVVKRTVMTNVYGVTFEGARRQVKDELVDMFSNSKEPPTDYQLSLAAVYVAKKIFKALSSIFNGAHEIQFWLGECAERIATSITAEQIKRLHQVADGDQRLYASKYKQTKMTAVMKKKLKNSLLAYKTSVIWTTPLKMPVVQPYRKTKPSEVQTCLQDITIFEPSASDIVSKRKQLQAFPPNFIHSLDATHMMLSALKCDEMGLTFASVHDSFWTHAADIPHLNYILRDAFVRMHSEDIIGRLAAEFKARYAGSMYLATLKVDSVAAQQILALRHQQRIKPGTPKNTSLASATTDEILVEAKRQKLLSSNKPEERKEGEDMITPASIYEAAKDSTAIVQDCAPSLLGETTAKKAKFIQGKMIGRELSEFEGHAFGASAAEEAEALEELEVDEKEKAADRTVGKDMSALDTASETSEGRKPNNAAQASKEETAESKPKKKNSVKKIQVWLPVTFPPVPKKGDFDVRRLKESAYFFS</sequence>
<keyword evidence="7" id="KW-0809">Transit peptide</keyword>
<dbReference type="Proteomes" id="UP000250266">
    <property type="component" value="Unassembled WGS sequence"/>
</dbReference>